<reference evidence="1 2" key="1">
    <citation type="submission" date="2011-02" db="EMBL/GenBank/DDBJ databases">
        <title>The Genome Sequence of Sphaeroforma arctica JP610.</title>
        <authorList>
            <consortium name="The Broad Institute Genome Sequencing Platform"/>
            <person name="Russ C."/>
            <person name="Cuomo C."/>
            <person name="Young S.K."/>
            <person name="Zeng Q."/>
            <person name="Gargeya S."/>
            <person name="Alvarado L."/>
            <person name="Berlin A."/>
            <person name="Chapman S.B."/>
            <person name="Chen Z."/>
            <person name="Freedman E."/>
            <person name="Gellesch M."/>
            <person name="Goldberg J."/>
            <person name="Griggs A."/>
            <person name="Gujja S."/>
            <person name="Heilman E."/>
            <person name="Heiman D."/>
            <person name="Howarth C."/>
            <person name="Mehta T."/>
            <person name="Neiman D."/>
            <person name="Pearson M."/>
            <person name="Roberts A."/>
            <person name="Saif S."/>
            <person name="Shea T."/>
            <person name="Shenoy N."/>
            <person name="Sisk P."/>
            <person name="Stolte C."/>
            <person name="Sykes S."/>
            <person name="White J."/>
            <person name="Yandava C."/>
            <person name="Burger G."/>
            <person name="Gray M.W."/>
            <person name="Holland P.W.H."/>
            <person name="King N."/>
            <person name="Lang F.B.F."/>
            <person name="Roger A.J."/>
            <person name="Ruiz-Trillo I."/>
            <person name="Haas B."/>
            <person name="Nusbaum C."/>
            <person name="Birren B."/>
        </authorList>
    </citation>
    <scope>NUCLEOTIDE SEQUENCE [LARGE SCALE GENOMIC DNA]</scope>
    <source>
        <strain evidence="1 2">JP610</strain>
    </source>
</reference>
<accession>A0A0L0FS35</accession>
<dbReference type="AlphaFoldDB" id="A0A0L0FS35"/>
<dbReference type="InterPro" id="IPR027850">
    <property type="entry name" value="DUF4504"/>
</dbReference>
<name>A0A0L0FS35_9EUKA</name>
<keyword evidence="2" id="KW-1185">Reference proteome</keyword>
<proteinExistence type="predicted"/>
<dbReference type="GeneID" id="25908697"/>
<organism evidence="1 2">
    <name type="scientific">Sphaeroforma arctica JP610</name>
    <dbReference type="NCBI Taxonomy" id="667725"/>
    <lineage>
        <taxon>Eukaryota</taxon>
        <taxon>Ichthyosporea</taxon>
        <taxon>Ichthyophonida</taxon>
        <taxon>Sphaeroforma</taxon>
    </lineage>
</organism>
<protein>
    <submittedName>
        <fullName evidence="1">Uncharacterized protein</fullName>
    </submittedName>
</protein>
<gene>
    <name evidence="1" type="ORF">SARC_08193</name>
</gene>
<sequence length="284" mass="31184">MPCPVLSCPVLSCPVLSCPVLSCPGHSGHQSFACVSLKDLMIVSLGELGALFVVHSSAVVDMQTKFGTCATTLGESLLIVNVTSNLAQPLHTFVRHDTHMSSRWHSSIVGVLKHFTEQLTAAVEVSQEKRGCECGTCDRAVHPGDICDSATVDTFAGEGSTVTITYPHTINLSTLYGFILDYPCLYWYDHVLSTANCLSMTPLRLYDCEFSAPSPSETGPGAWFRTAPYRFTSFSIPGCIADSLAETWEERMGHWTTQLQTSQNKRPAERVLPRVPYEPKPDWF</sequence>
<dbReference type="RefSeq" id="XP_014153313.1">
    <property type="nucleotide sequence ID" value="XM_014297838.1"/>
</dbReference>
<dbReference type="Proteomes" id="UP000054560">
    <property type="component" value="Unassembled WGS sequence"/>
</dbReference>
<dbReference type="OrthoDB" id="5429020at2759"/>
<dbReference type="PANTHER" id="PTHR31366">
    <property type="entry name" value="UPF0739 PROTEIN C1ORF74"/>
    <property type="match status" value="1"/>
</dbReference>
<dbReference type="EMBL" id="KQ242310">
    <property type="protein sequence ID" value="KNC79411.1"/>
    <property type="molecule type" value="Genomic_DNA"/>
</dbReference>
<dbReference type="PANTHER" id="PTHR31366:SF2">
    <property type="entry name" value="UPF0739 PROTEIN C1ORF74"/>
    <property type="match status" value="1"/>
</dbReference>
<dbReference type="Pfam" id="PF14953">
    <property type="entry name" value="DUF4504"/>
    <property type="match status" value="1"/>
</dbReference>
<evidence type="ECO:0000313" key="1">
    <source>
        <dbReference type="EMBL" id="KNC79411.1"/>
    </source>
</evidence>
<evidence type="ECO:0000313" key="2">
    <source>
        <dbReference type="Proteomes" id="UP000054560"/>
    </source>
</evidence>